<gene>
    <name evidence="2" type="ORF">IHE71_07565</name>
</gene>
<evidence type="ECO:0000313" key="3">
    <source>
        <dbReference type="Proteomes" id="UP000625527"/>
    </source>
</evidence>
<comment type="caution">
    <text evidence="2">The sequence shown here is derived from an EMBL/GenBank/DDBJ whole genome shotgun (WGS) entry which is preliminary data.</text>
</comment>
<keyword evidence="1" id="KW-0732">Signal</keyword>
<dbReference type="Proteomes" id="UP000625527">
    <property type="component" value="Unassembled WGS sequence"/>
</dbReference>
<dbReference type="PROSITE" id="PS51257">
    <property type="entry name" value="PROKAR_LIPOPROTEIN"/>
    <property type="match status" value="1"/>
</dbReference>
<keyword evidence="3" id="KW-1185">Reference proteome</keyword>
<dbReference type="RefSeq" id="WP_192862126.1">
    <property type="nucleotide sequence ID" value="NZ_JADAQT010000065.1"/>
</dbReference>
<evidence type="ECO:0000313" key="2">
    <source>
        <dbReference type="EMBL" id="MBE1875563.1"/>
    </source>
</evidence>
<proteinExistence type="predicted"/>
<accession>A0ABR9MVZ8</accession>
<feature type="signal peptide" evidence="1">
    <location>
        <begin position="1"/>
        <end position="29"/>
    </location>
</feature>
<dbReference type="EMBL" id="JADAQT010000065">
    <property type="protein sequence ID" value="MBE1875563.1"/>
    <property type="molecule type" value="Genomic_DNA"/>
</dbReference>
<feature type="chain" id="PRO_5047288720" description="Lipoprotein" evidence="1">
    <location>
        <begin position="30"/>
        <end position="141"/>
    </location>
</feature>
<organism evidence="2 3">
    <name type="scientific">Myceligenerans pegani</name>
    <dbReference type="NCBI Taxonomy" id="2776917"/>
    <lineage>
        <taxon>Bacteria</taxon>
        <taxon>Bacillati</taxon>
        <taxon>Actinomycetota</taxon>
        <taxon>Actinomycetes</taxon>
        <taxon>Micrococcales</taxon>
        <taxon>Promicromonosporaceae</taxon>
        <taxon>Myceligenerans</taxon>
    </lineage>
</organism>
<reference evidence="2 3" key="1">
    <citation type="submission" date="2020-10" db="EMBL/GenBank/DDBJ databases">
        <title>Myceligenerans pegani sp. nov., an endophytic actinomycete isolated from Peganum harmala L. in Xinjiang, China.</title>
        <authorList>
            <person name="Xin L."/>
        </authorList>
    </citation>
    <scope>NUCLEOTIDE SEQUENCE [LARGE SCALE GENOMIC DNA]</scope>
    <source>
        <strain evidence="2 3">TRM65318</strain>
    </source>
</reference>
<sequence>MTGERATRSAPRLAAVSALGLLVAGLAGCAPGTERCTELYSTVIGAVDGVTSVEIDCSEQFGGGWQRVDVQLATDDPDDARAIGEAVLQAIAAEPEMDPQWATPQDYYLEDGTEATIGLRELGFNGIPTVREVREHYGIEP</sequence>
<name>A0ABR9MVZ8_9MICO</name>
<protein>
    <recommendedName>
        <fullName evidence="4">Lipoprotein</fullName>
    </recommendedName>
</protein>
<evidence type="ECO:0000256" key="1">
    <source>
        <dbReference type="SAM" id="SignalP"/>
    </source>
</evidence>
<evidence type="ECO:0008006" key="4">
    <source>
        <dbReference type="Google" id="ProtNLM"/>
    </source>
</evidence>